<dbReference type="NCBIfam" id="NF009435">
    <property type="entry name" value="PRK12794.1"/>
    <property type="match status" value="1"/>
</dbReference>
<evidence type="ECO:0000313" key="1">
    <source>
        <dbReference type="EMBL" id="TPE52489.1"/>
    </source>
</evidence>
<keyword evidence="1" id="KW-0969">Cilium</keyword>
<protein>
    <submittedName>
        <fullName evidence="1">Flagellar biosynthesis regulator FlaF</fullName>
    </submittedName>
</protein>
<dbReference type="InterPro" id="IPR010845">
    <property type="entry name" value="FlaF"/>
</dbReference>
<keyword evidence="1" id="KW-0282">Flagellum</keyword>
<dbReference type="Pfam" id="PF07309">
    <property type="entry name" value="FlaF"/>
    <property type="match status" value="1"/>
</dbReference>
<reference evidence="1 2" key="1">
    <citation type="submission" date="2019-06" db="EMBL/GenBank/DDBJ databases">
        <title>A novel bacterium of genus Amaricoccus, isolated from marine sediment.</title>
        <authorList>
            <person name="Huang H."/>
            <person name="Mo K."/>
            <person name="Hu Y."/>
        </authorList>
    </citation>
    <scope>NUCLEOTIDE SEQUENCE [LARGE SCALE GENOMIC DNA]</scope>
    <source>
        <strain evidence="1 2">HB172011</strain>
    </source>
</reference>
<dbReference type="EMBL" id="VFRP01000003">
    <property type="protein sequence ID" value="TPE52489.1"/>
    <property type="molecule type" value="Genomic_DNA"/>
</dbReference>
<organism evidence="1 2">
    <name type="scientific">Amaricoccus solimangrovi</name>
    <dbReference type="NCBI Taxonomy" id="2589815"/>
    <lineage>
        <taxon>Bacteria</taxon>
        <taxon>Pseudomonadati</taxon>
        <taxon>Pseudomonadota</taxon>
        <taxon>Alphaproteobacteria</taxon>
        <taxon>Rhodobacterales</taxon>
        <taxon>Paracoccaceae</taxon>
        <taxon>Amaricoccus</taxon>
    </lineage>
</organism>
<name>A0A501WST3_9RHOB</name>
<dbReference type="Proteomes" id="UP000319255">
    <property type="component" value="Unassembled WGS sequence"/>
</dbReference>
<sequence>MNLNARARSGYGAAAAPIRTDRGAEYAIFAKITHRLSEAEQSDKNAFPKLAAAVCDNQRLWGALRQDLMSEGNGLPIDLRARLIGLAEFVRGHSLKVLAGEGSLLPLIDINTAIMRGLRGEAEAAA</sequence>
<keyword evidence="2" id="KW-1185">Reference proteome</keyword>
<dbReference type="RefSeq" id="WP_140452972.1">
    <property type="nucleotide sequence ID" value="NZ_VFRP01000003.1"/>
</dbReference>
<accession>A0A501WST3</accession>
<dbReference type="GO" id="GO:0044781">
    <property type="term" value="P:bacterial-type flagellum organization"/>
    <property type="evidence" value="ECO:0007669"/>
    <property type="project" value="InterPro"/>
</dbReference>
<gene>
    <name evidence="1" type="primary">flaF</name>
    <name evidence="1" type="ORF">FJM51_04730</name>
</gene>
<proteinExistence type="predicted"/>
<keyword evidence="1" id="KW-0966">Cell projection</keyword>
<dbReference type="AlphaFoldDB" id="A0A501WST3"/>
<dbReference type="OrthoDB" id="9808944at2"/>
<evidence type="ECO:0000313" key="2">
    <source>
        <dbReference type="Proteomes" id="UP000319255"/>
    </source>
</evidence>
<comment type="caution">
    <text evidence="1">The sequence shown here is derived from an EMBL/GenBank/DDBJ whole genome shotgun (WGS) entry which is preliminary data.</text>
</comment>